<name>A0A928Z393_9CYAN</name>
<dbReference type="RefSeq" id="WP_264326106.1">
    <property type="nucleotide sequence ID" value="NZ_JADEXQ010000058.1"/>
</dbReference>
<feature type="region of interest" description="Disordered" evidence="1">
    <location>
        <begin position="32"/>
        <end position="68"/>
    </location>
</feature>
<evidence type="ECO:0000313" key="2">
    <source>
        <dbReference type="EMBL" id="MBE9031276.1"/>
    </source>
</evidence>
<feature type="compositionally biased region" description="Low complexity" evidence="1">
    <location>
        <begin position="88"/>
        <end position="97"/>
    </location>
</feature>
<dbReference type="InterPro" id="IPR010328">
    <property type="entry name" value="DUF928"/>
</dbReference>
<proteinExistence type="predicted"/>
<protein>
    <submittedName>
        <fullName evidence="2">DUF928 domain-containing protein</fullName>
    </submittedName>
</protein>
<keyword evidence="3" id="KW-1185">Reference proteome</keyword>
<evidence type="ECO:0000313" key="3">
    <source>
        <dbReference type="Proteomes" id="UP000625316"/>
    </source>
</evidence>
<gene>
    <name evidence="2" type="ORF">IQ266_16195</name>
</gene>
<comment type="caution">
    <text evidence="2">The sequence shown here is derived from an EMBL/GenBank/DDBJ whole genome shotgun (WGS) entry which is preliminary data.</text>
</comment>
<feature type="compositionally biased region" description="Polar residues" evidence="1">
    <location>
        <begin position="108"/>
        <end position="118"/>
    </location>
</feature>
<feature type="region of interest" description="Disordered" evidence="1">
    <location>
        <begin position="85"/>
        <end position="118"/>
    </location>
</feature>
<dbReference type="Proteomes" id="UP000625316">
    <property type="component" value="Unassembled WGS sequence"/>
</dbReference>
<evidence type="ECO:0000256" key="1">
    <source>
        <dbReference type="SAM" id="MobiDB-lite"/>
    </source>
</evidence>
<organism evidence="2 3">
    <name type="scientific">Romeriopsis navalis LEGE 11480</name>
    <dbReference type="NCBI Taxonomy" id="2777977"/>
    <lineage>
        <taxon>Bacteria</taxon>
        <taxon>Bacillati</taxon>
        <taxon>Cyanobacteriota</taxon>
        <taxon>Cyanophyceae</taxon>
        <taxon>Leptolyngbyales</taxon>
        <taxon>Leptolyngbyaceae</taxon>
        <taxon>Romeriopsis</taxon>
        <taxon>Romeriopsis navalis</taxon>
    </lineage>
</organism>
<dbReference type="Pfam" id="PF06051">
    <property type="entry name" value="DUF928"/>
    <property type="match status" value="1"/>
</dbReference>
<dbReference type="AlphaFoldDB" id="A0A928Z393"/>
<sequence>MKQYRWLWFYGLFTLIASGICLTGQPAEASLFNPKPGSGTPSQATGGASRGNFFTPKPGSEAINGTTGGSSRGFSLFVPATNRRTLRRSSGGSRSSLFRPKRDRGTIRESTAGGSRTGMLSINGPAAMLAVLPPTFSGTTIASHPTFMTYIPASRAKTAIFSVQDEQGKTHHTMRLAVTGKSGVMSVTLPPEAPALAIDKQYRWIVTLVMNNELGPRSPYVEGWIKRIQPSTALAQQLTTNDPMERAQAFGANGIWYDCMVELASLKRSQANNQIAIDAWKNLLTDVGLTEIAKAPLNNS</sequence>
<reference evidence="2" key="1">
    <citation type="submission" date="2020-10" db="EMBL/GenBank/DDBJ databases">
        <authorList>
            <person name="Castelo-Branco R."/>
            <person name="Eusebio N."/>
            <person name="Adriana R."/>
            <person name="Vieira A."/>
            <person name="Brugerolle De Fraissinette N."/>
            <person name="Rezende De Castro R."/>
            <person name="Schneider M.P."/>
            <person name="Vasconcelos V."/>
            <person name="Leao P.N."/>
        </authorList>
    </citation>
    <scope>NUCLEOTIDE SEQUENCE</scope>
    <source>
        <strain evidence="2">LEGE 11480</strain>
    </source>
</reference>
<dbReference type="EMBL" id="JADEXQ010000058">
    <property type="protein sequence ID" value="MBE9031276.1"/>
    <property type="molecule type" value="Genomic_DNA"/>
</dbReference>
<accession>A0A928Z393</accession>